<dbReference type="InterPro" id="IPR014001">
    <property type="entry name" value="Helicase_ATP-bd"/>
</dbReference>
<evidence type="ECO:0000313" key="12">
    <source>
        <dbReference type="Proteomes" id="UP001176940"/>
    </source>
</evidence>
<dbReference type="Proteomes" id="UP001176940">
    <property type="component" value="Unassembled WGS sequence"/>
</dbReference>
<evidence type="ECO:0000259" key="9">
    <source>
        <dbReference type="PROSITE" id="PS51192"/>
    </source>
</evidence>
<dbReference type="EMBL" id="CAUEEQ010037479">
    <property type="protein sequence ID" value="CAJ0953964.1"/>
    <property type="molecule type" value="Genomic_DNA"/>
</dbReference>
<keyword evidence="12" id="KW-1185">Reference proteome</keyword>
<gene>
    <name evidence="11" type="ORF">RIMI_LOCUS14503509</name>
</gene>
<dbReference type="PROSITE" id="PS00690">
    <property type="entry name" value="DEAH_ATP_HELICASE"/>
    <property type="match status" value="1"/>
</dbReference>
<feature type="domain" description="Helicase ATP-binding" evidence="9">
    <location>
        <begin position="532"/>
        <end position="695"/>
    </location>
</feature>
<feature type="region of interest" description="Disordered" evidence="8">
    <location>
        <begin position="1132"/>
        <end position="1152"/>
    </location>
</feature>
<evidence type="ECO:0000259" key="10">
    <source>
        <dbReference type="PROSITE" id="PS51194"/>
    </source>
</evidence>
<feature type="region of interest" description="Disordered" evidence="8">
    <location>
        <begin position="1"/>
        <end position="309"/>
    </location>
</feature>
<dbReference type="InterPro" id="IPR011709">
    <property type="entry name" value="DEAD-box_helicase_OB_fold"/>
</dbReference>
<dbReference type="Pfam" id="PF04408">
    <property type="entry name" value="WHD_HA2"/>
    <property type="match status" value="1"/>
</dbReference>
<feature type="compositionally biased region" description="Basic and acidic residues" evidence="8">
    <location>
        <begin position="293"/>
        <end position="309"/>
    </location>
</feature>
<keyword evidence="2" id="KW-0547">Nucleotide-binding</keyword>
<proteinExistence type="inferred from homology"/>
<dbReference type="SMART" id="SM00847">
    <property type="entry name" value="HA2"/>
    <property type="match status" value="1"/>
</dbReference>
<evidence type="ECO:0000256" key="1">
    <source>
        <dbReference type="ARBA" id="ARBA00012552"/>
    </source>
</evidence>
<keyword evidence="3" id="KW-0378">Hydrolase</keyword>
<feature type="domain" description="Helicase C-terminal" evidence="10">
    <location>
        <begin position="721"/>
        <end position="899"/>
    </location>
</feature>
<dbReference type="CDD" id="cd18791">
    <property type="entry name" value="SF2_C_RHA"/>
    <property type="match status" value="1"/>
</dbReference>
<feature type="compositionally biased region" description="Basic and acidic residues" evidence="8">
    <location>
        <begin position="1133"/>
        <end position="1146"/>
    </location>
</feature>
<dbReference type="PROSITE" id="PS51192">
    <property type="entry name" value="HELICASE_ATP_BIND_1"/>
    <property type="match status" value="1"/>
</dbReference>
<sequence length="1152" mass="131578">MEEDASLHRLEGSDPSEEEGGLVVKNKSSSAEQHVFKAPAPRSSLLGLDLLAAQKRKEREEKERQEGDKKTKLGSRDWEDREKPSEGSGDRISRGSHGDRHYRTARVETPSYTGGVNEEFLARNRQRERERREHGVYASSKDDRRRKERSSRDRDDRSRRSSRSERDRSERDGGSERSSRRSEPDSPRHKPRDSSTPSRSGWEEEDSGYGGSQRSQWESPSPSPSNRDSDRSFRGDRDSSRRERSSVRIRYTDDTPLPTPSYKFNEWASERRHLGSTPRLSQGKGKSEDDDDIRFMSEDDQRQWEDDQRQADRDWYMMDEGFDESHNALSSTSEEYVRKREQQLQKQTHKRVSAQRRQINEDNERWETNRMLTSGVVQRLEVDEDFEEDNAAKVHLLVHNLVPPFLDGRIVFTKQPEPVIPVRDPTSDLAIISRKGSHLVRKHREQKERKKAQHKHWELAGTKLGDIMGIKKEEEESEKPTNEDGTVDYKTEQKFADHMRERSEASSEFSRKKSIMEQRQFLPIFAVQQELLTIIRDNSIVIVVGETGSGKTTQLTQYLHGDGYTDYGMIACTQPRRVAAMSVAKRVSEEMQVSLGEEVGYAIRFEDCTSEKTLIKYMTDGILLRESLREADLDHYSAVIMDEAHERSLNTDVLFGLLREVVTRRSDLKLIVTSATMDAEKFASFFGNVPIFHIPGRTFPVDILFSKTPQEDYVEAAVKQALQIHLSGVAGDILIFMPGQEDIEVTSDQIVERLGELESAPQLAVLPIYSQLPSDLQAKIFQKAPDGVRKCIVATNIAETSLTVDGIMFVVDSGYCKLKVFNPRIGMDALQIYPISQANANQRAGRAGRTGPGQCYRRVISVVLLYTQSAYKNELLCTTVPEIQRTNLSNVVLLLKSLGVQDLLLFHFMDPPPEDNMLNSMYQLWILGALDNTGSLTSTGRLMVEFPLDPALSKMLIVSCDMGCSAEILIVVSMLSVPAIFYRPKGREEESDQVREKFAVPESDHLTYLNVFLQWKNNNYSSGWCNQHFIHAKAMRKGIGEYVNVRTGMPCHLHPTSSLFGMGFTPDYIVYHELVMTTKEYMQCVTAVDGEWLAELGPMFYSIKHAGKSRQENRRRAKEEVSAMEEEMILAEEQLRSRREEQDRKSTLSSSR</sequence>
<evidence type="ECO:0000256" key="7">
    <source>
        <dbReference type="ARBA" id="ARBA00047984"/>
    </source>
</evidence>
<dbReference type="InterPro" id="IPR048333">
    <property type="entry name" value="HA2_WH"/>
</dbReference>
<evidence type="ECO:0000256" key="2">
    <source>
        <dbReference type="ARBA" id="ARBA00022741"/>
    </source>
</evidence>
<dbReference type="SMART" id="SM00490">
    <property type="entry name" value="HELICc"/>
    <property type="match status" value="1"/>
</dbReference>
<dbReference type="Pfam" id="PF00271">
    <property type="entry name" value="Helicase_C"/>
    <property type="match status" value="1"/>
</dbReference>
<dbReference type="InterPro" id="IPR011545">
    <property type="entry name" value="DEAD/DEAH_box_helicase_dom"/>
</dbReference>
<dbReference type="Pfam" id="PF07717">
    <property type="entry name" value="OB_NTP_bind"/>
    <property type="match status" value="1"/>
</dbReference>
<dbReference type="InterPro" id="IPR007502">
    <property type="entry name" value="Helicase-assoc_dom"/>
</dbReference>
<dbReference type="InterPro" id="IPR001650">
    <property type="entry name" value="Helicase_C-like"/>
</dbReference>
<feature type="compositionally biased region" description="Basic and acidic residues" evidence="8">
    <location>
        <begin position="55"/>
        <end position="106"/>
    </location>
</feature>
<evidence type="ECO:0000256" key="6">
    <source>
        <dbReference type="ARBA" id="ARBA00038040"/>
    </source>
</evidence>
<keyword evidence="4" id="KW-0347">Helicase</keyword>
<dbReference type="InterPro" id="IPR002464">
    <property type="entry name" value="DNA/RNA_helicase_DEAH_CS"/>
</dbReference>
<dbReference type="Gene3D" id="1.20.120.1080">
    <property type="match status" value="1"/>
</dbReference>
<reference evidence="11" key="1">
    <citation type="submission" date="2023-07" db="EMBL/GenBank/DDBJ databases">
        <authorList>
            <person name="Stuckert A."/>
        </authorList>
    </citation>
    <scope>NUCLEOTIDE SEQUENCE</scope>
</reference>
<comment type="catalytic activity">
    <reaction evidence="7">
        <text>ATP + H2O = ADP + phosphate + H(+)</text>
        <dbReference type="Rhea" id="RHEA:13065"/>
        <dbReference type="ChEBI" id="CHEBI:15377"/>
        <dbReference type="ChEBI" id="CHEBI:15378"/>
        <dbReference type="ChEBI" id="CHEBI:30616"/>
        <dbReference type="ChEBI" id="CHEBI:43474"/>
        <dbReference type="ChEBI" id="CHEBI:456216"/>
        <dbReference type="EC" id="3.6.4.13"/>
    </reaction>
</comment>
<keyword evidence="5" id="KW-0067">ATP-binding</keyword>
<dbReference type="Gene3D" id="3.40.50.300">
    <property type="entry name" value="P-loop containing nucleotide triphosphate hydrolases"/>
    <property type="match status" value="2"/>
</dbReference>
<evidence type="ECO:0000256" key="4">
    <source>
        <dbReference type="ARBA" id="ARBA00022806"/>
    </source>
</evidence>
<name>A0ABN9M211_9NEOB</name>
<dbReference type="InterPro" id="IPR027417">
    <property type="entry name" value="P-loop_NTPase"/>
</dbReference>
<dbReference type="EC" id="3.6.4.13" evidence="1"/>
<comment type="similarity">
    <text evidence="6">Belongs to the DEAD box helicase family. DEAH subfamily. PRP16 sub-subfamily.</text>
</comment>
<feature type="compositionally biased region" description="Basic and acidic residues" evidence="8">
    <location>
        <begin position="227"/>
        <end position="253"/>
    </location>
</feature>
<feature type="compositionally biased region" description="Basic residues" evidence="8">
    <location>
        <begin position="436"/>
        <end position="454"/>
    </location>
</feature>
<evidence type="ECO:0000256" key="3">
    <source>
        <dbReference type="ARBA" id="ARBA00022801"/>
    </source>
</evidence>
<comment type="caution">
    <text evidence="11">The sequence shown here is derived from an EMBL/GenBank/DDBJ whole genome shotgun (WGS) entry which is preliminary data.</text>
</comment>
<protein>
    <recommendedName>
        <fullName evidence="1">RNA helicase</fullName>
        <ecNumber evidence="1">3.6.4.13</ecNumber>
    </recommendedName>
</protein>
<evidence type="ECO:0000256" key="8">
    <source>
        <dbReference type="SAM" id="MobiDB-lite"/>
    </source>
</evidence>
<feature type="compositionally biased region" description="Basic and acidic residues" evidence="8">
    <location>
        <begin position="1"/>
        <end position="12"/>
    </location>
</feature>
<dbReference type="Pfam" id="PF00270">
    <property type="entry name" value="DEAD"/>
    <property type="match status" value="1"/>
</dbReference>
<dbReference type="CDD" id="cd17983">
    <property type="entry name" value="DEXHc_DHX38"/>
    <property type="match status" value="1"/>
</dbReference>
<feature type="compositionally biased region" description="Basic and acidic residues" evidence="8">
    <location>
        <begin position="120"/>
        <end position="188"/>
    </location>
</feature>
<organism evidence="11 12">
    <name type="scientific">Ranitomeya imitator</name>
    <name type="common">mimic poison frog</name>
    <dbReference type="NCBI Taxonomy" id="111125"/>
    <lineage>
        <taxon>Eukaryota</taxon>
        <taxon>Metazoa</taxon>
        <taxon>Chordata</taxon>
        <taxon>Craniata</taxon>
        <taxon>Vertebrata</taxon>
        <taxon>Euteleostomi</taxon>
        <taxon>Amphibia</taxon>
        <taxon>Batrachia</taxon>
        <taxon>Anura</taxon>
        <taxon>Neobatrachia</taxon>
        <taxon>Hyloidea</taxon>
        <taxon>Dendrobatidae</taxon>
        <taxon>Dendrobatinae</taxon>
        <taxon>Ranitomeya</taxon>
    </lineage>
</organism>
<dbReference type="SMART" id="SM00487">
    <property type="entry name" value="DEXDc"/>
    <property type="match status" value="1"/>
</dbReference>
<dbReference type="PANTHER" id="PTHR18934">
    <property type="entry name" value="ATP-DEPENDENT RNA HELICASE"/>
    <property type="match status" value="1"/>
</dbReference>
<dbReference type="SUPFAM" id="SSF52540">
    <property type="entry name" value="P-loop containing nucleoside triphosphate hydrolases"/>
    <property type="match status" value="1"/>
</dbReference>
<dbReference type="PANTHER" id="PTHR18934:SF91">
    <property type="entry name" value="PRE-MRNA-SPLICING FACTOR ATP-DEPENDENT RNA HELICASE PRP16"/>
    <property type="match status" value="1"/>
</dbReference>
<accession>A0ABN9M211</accession>
<dbReference type="Pfam" id="PF21010">
    <property type="entry name" value="HA2_C"/>
    <property type="match status" value="1"/>
</dbReference>
<dbReference type="PROSITE" id="PS51194">
    <property type="entry name" value="HELICASE_CTER"/>
    <property type="match status" value="1"/>
</dbReference>
<evidence type="ECO:0000256" key="5">
    <source>
        <dbReference type="ARBA" id="ARBA00022840"/>
    </source>
</evidence>
<feature type="region of interest" description="Disordered" evidence="8">
    <location>
        <begin position="436"/>
        <end position="455"/>
    </location>
</feature>
<evidence type="ECO:0000313" key="11">
    <source>
        <dbReference type="EMBL" id="CAJ0953964.1"/>
    </source>
</evidence>